<organism evidence="2 3">
    <name type="scientific">Amphibacillus xylanus (strain ATCC 51415 / DSM 6626 / JCM 7361 / LMG 17667 / NBRC 15112 / Ep01)</name>
    <dbReference type="NCBI Taxonomy" id="698758"/>
    <lineage>
        <taxon>Bacteria</taxon>
        <taxon>Bacillati</taxon>
        <taxon>Bacillota</taxon>
        <taxon>Bacilli</taxon>
        <taxon>Bacillales</taxon>
        <taxon>Bacillaceae</taxon>
        <taxon>Amphibacillus</taxon>
    </lineage>
</organism>
<dbReference type="SUPFAM" id="SSF54593">
    <property type="entry name" value="Glyoxalase/Bleomycin resistance protein/Dihydroxybiphenyl dioxygenase"/>
    <property type="match status" value="1"/>
</dbReference>
<dbReference type="InterPro" id="IPR004360">
    <property type="entry name" value="Glyas_Fos-R_dOase_dom"/>
</dbReference>
<gene>
    <name evidence="2" type="ordered locus">AXY_12970</name>
</gene>
<dbReference type="STRING" id="698758.AXY_12970"/>
<dbReference type="HOGENOM" id="CLU_140387_0_0_9"/>
<keyword evidence="3" id="KW-1185">Reference proteome</keyword>
<name>K0IYA9_AMPXN</name>
<dbReference type="InterPro" id="IPR029068">
    <property type="entry name" value="Glyas_Bleomycin-R_OHBP_Dase"/>
</dbReference>
<dbReference type="RefSeq" id="WP_015010033.1">
    <property type="nucleotide sequence ID" value="NC_018704.1"/>
</dbReference>
<dbReference type="InterPro" id="IPR037523">
    <property type="entry name" value="VOC_core"/>
</dbReference>
<dbReference type="Gene3D" id="3.10.180.10">
    <property type="entry name" value="2,3-Dihydroxybiphenyl 1,2-Dioxygenase, domain 1"/>
    <property type="match status" value="1"/>
</dbReference>
<dbReference type="PANTHER" id="PTHR39175">
    <property type="entry name" value="FAMILY PROTEIN, PUTATIVE (AFU_ORTHOLOGUE AFUA_3G15060)-RELATED"/>
    <property type="match status" value="1"/>
</dbReference>
<sequence length="122" mass="13982">MSFSLLKIDHVQLAAPKGSDDRARQFYSDVLGLKEIEKPEILSKRGGVWFLIGNQQVHIDIEEPFNPAKKAHPAFVVENLNHLKAHLSKHNIEYQVDTLLPGANRIYINDPFGNRIELLEWK</sequence>
<dbReference type="EMBL" id="AP012050">
    <property type="protein sequence ID" value="BAM47429.1"/>
    <property type="molecule type" value="Genomic_DNA"/>
</dbReference>
<proteinExistence type="predicted"/>
<evidence type="ECO:0000259" key="1">
    <source>
        <dbReference type="PROSITE" id="PS51819"/>
    </source>
</evidence>
<accession>K0IYA9</accession>
<evidence type="ECO:0000313" key="2">
    <source>
        <dbReference type="EMBL" id="BAM47429.1"/>
    </source>
</evidence>
<dbReference type="PROSITE" id="PS51819">
    <property type="entry name" value="VOC"/>
    <property type="match status" value="1"/>
</dbReference>
<reference evidence="2 3" key="1">
    <citation type="submission" date="2011-01" db="EMBL/GenBank/DDBJ databases">
        <title>Whole genome sequence of Amphibacillus xylinus NBRC 15112.</title>
        <authorList>
            <person name="Nakazawa H."/>
            <person name="Katano Y."/>
            <person name="Nakamura S."/>
            <person name="Sasagawa M."/>
            <person name="Fukada J."/>
            <person name="Arai T."/>
            <person name="Sasakura N."/>
            <person name="Mochizuki D."/>
            <person name="Hosoyama A."/>
            <person name="Harada K."/>
            <person name="Horikawa H."/>
            <person name="Kato Y."/>
            <person name="Harada T."/>
            <person name="Sasaki K."/>
            <person name="Sekiguchi M."/>
            <person name="Hodoyama M."/>
            <person name="Nishiko R."/>
            <person name="Narita H."/>
            <person name="Hanamaki A."/>
            <person name="Hata C."/>
            <person name="Konno Y."/>
            <person name="Niimura Y."/>
            <person name="Yamazaki S."/>
            <person name="Fujita N."/>
        </authorList>
    </citation>
    <scope>NUCLEOTIDE SEQUENCE [LARGE SCALE GENOMIC DNA]</scope>
    <source>
        <strain evidence="3">ATCC 51415 / DSM 6626 / JCM 7361 / LMG 17667 / NBRC 15112 / Ep01</strain>
    </source>
</reference>
<evidence type="ECO:0000313" key="3">
    <source>
        <dbReference type="Proteomes" id="UP000006294"/>
    </source>
</evidence>
<dbReference type="PATRIC" id="fig|698758.3.peg.1297"/>
<dbReference type="eggNOG" id="COG0346">
    <property type="taxonomic scope" value="Bacteria"/>
</dbReference>
<dbReference type="AlphaFoldDB" id="K0IYA9"/>
<dbReference type="KEGG" id="axl:AXY_12970"/>
<dbReference type="Proteomes" id="UP000006294">
    <property type="component" value="Chromosome"/>
</dbReference>
<protein>
    <recommendedName>
        <fullName evidence="1">VOC domain-containing protein</fullName>
    </recommendedName>
</protein>
<feature type="domain" description="VOC" evidence="1">
    <location>
        <begin position="7"/>
        <end position="121"/>
    </location>
</feature>
<dbReference type="OrthoDB" id="9813630at2"/>
<dbReference type="Pfam" id="PF00903">
    <property type="entry name" value="Glyoxalase"/>
    <property type="match status" value="1"/>
</dbReference>
<dbReference type="PANTHER" id="PTHR39175:SF1">
    <property type="entry name" value="FAMILY PROTEIN, PUTATIVE (AFU_ORTHOLOGUE AFUA_3G15060)-RELATED"/>
    <property type="match status" value="1"/>
</dbReference>